<dbReference type="EMBL" id="AWXZ01000023">
    <property type="protein sequence ID" value="ESR25300.1"/>
    <property type="molecule type" value="Genomic_DNA"/>
</dbReference>
<dbReference type="NCBIfam" id="TIGR04290">
    <property type="entry name" value="meth_Rta_06860"/>
    <property type="match status" value="1"/>
</dbReference>
<evidence type="ECO:0000313" key="2">
    <source>
        <dbReference type="Proteomes" id="UP000017819"/>
    </source>
</evidence>
<dbReference type="OrthoDB" id="9765084at2"/>
<dbReference type="PANTHER" id="PTHR43861">
    <property type="entry name" value="TRANS-ACONITATE 2-METHYLTRANSFERASE-RELATED"/>
    <property type="match status" value="1"/>
</dbReference>
<proteinExistence type="predicted"/>
<name>V4RQ39_9HYPH</name>
<organism evidence="1 2">
    <name type="scientific">Lutibaculum baratangense AMV1</name>
    <dbReference type="NCBI Taxonomy" id="631454"/>
    <lineage>
        <taxon>Bacteria</taxon>
        <taxon>Pseudomonadati</taxon>
        <taxon>Pseudomonadota</taxon>
        <taxon>Alphaproteobacteria</taxon>
        <taxon>Hyphomicrobiales</taxon>
        <taxon>Tepidamorphaceae</taxon>
        <taxon>Lutibaculum</taxon>
    </lineage>
</organism>
<dbReference type="InterPro" id="IPR027555">
    <property type="entry name" value="Mo5U34_MeTrfas-like"/>
</dbReference>
<accession>V4RQ39</accession>
<keyword evidence="1" id="KW-0489">Methyltransferase</keyword>
<dbReference type="Gene3D" id="3.40.50.150">
    <property type="entry name" value="Vaccinia Virus protein VP39"/>
    <property type="match status" value="1"/>
</dbReference>
<dbReference type="eggNOG" id="COG2227">
    <property type="taxonomic scope" value="Bacteria"/>
</dbReference>
<dbReference type="GO" id="GO:0032259">
    <property type="term" value="P:methylation"/>
    <property type="evidence" value="ECO:0007669"/>
    <property type="project" value="UniProtKB-KW"/>
</dbReference>
<dbReference type="InterPro" id="IPR029063">
    <property type="entry name" value="SAM-dependent_MTases_sf"/>
</dbReference>
<protein>
    <submittedName>
        <fullName evidence="1">Methyltransferase type 11</fullName>
    </submittedName>
</protein>
<dbReference type="InterPro" id="IPR027554">
    <property type="entry name" value="Meth_Rta_06860"/>
</dbReference>
<dbReference type="RefSeq" id="WP_023431958.1">
    <property type="nucleotide sequence ID" value="NZ_AWXZ01000023.1"/>
</dbReference>
<dbReference type="Proteomes" id="UP000017819">
    <property type="component" value="Unassembled WGS sequence"/>
</dbReference>
<dbReference type="CDD" id="cd02440">
    <property type="entry name" value="AdoMet_MTases"/>
    <property type="match status" value="1"/>
</dbReference>
<dbReference type="AlphaFoldDB" id="V4RQ39"/>
<dbReference type="Pfam" id="PF08003">
    <property type="entry name" value="Methyltransf_9"/>
    <property type="match status" value="1"/>
</dbReference>
<sequence>MTTTTNGHCTLATKIEELGPWFHNLHLPGNIETAPDHMFGDFPRYKWEQIAPHIPADLTGWRVLDIGCNAGYYSFALAARGATVLGIDTDEHYLRQAQWAKEVKGADTVEFRQGSVYEAGRFGAFDLVLFMGVFYHLRHPLLALDILGQLEPRLMVFQTLSFGSDAVAPDACEDRDFQTRDRLADPAWPHMAFIETTFCDDPTNWWVPNHAAIEAMLRSAGFRVTGRPGHEIYLCTADDTSTRWRQEDEAVSLIVRGLSRNGG</sequence>
<keyword evidence="1" id="KW-0808">Transferase</keyword>
<comment type="caution">
    <text evidence="1">The sequence shown here is derived from an EMBL/GenBank/DDBJ whole genome shotgun (WGS) entry which is preliminary data.</text>
</comment>
<keyword evidence="2" id="KW-1185">Reference proteome</keyword>
<reference evidence="1 2" key="1">
    <citation type="journal article" date="2014" name="Genome Announc.">
        <title>Draft Genome Sequence of Lutibaculum baratangense Strain AMV1T, Isolated from a Mud Volcano in Andamans, India.</title>
        <authorList>
            <person name="Singh A."/>
            <person name="Sreenivas A."/>
            <person name="Sathyanarayana Reddy G."/>
            <person name="Pinnaka A.K."/>
            <person name="Shivaji S."/>
        </authorList>
    </citation>
    <scope>NUCLEOTIDE SEQUENCE [LARGE SCALE GENOMIC DNA]</scope>
    <source>
        <strain evidence="1 2">AMV1</strain>
    </source>
</reference>
<dbReference type="STRING" id="631454.N177_1817"/>
<dbReference type="GO" id="GO:0008168">
    <property type="term" value="F:methyltransferase activity"/>
    <property type="evidence" value="ECO:0007669"/>
    <property type="project" value="UniProtKB-KW"/>
</dbReference>
<evidence type="ECO:0000313" key="1">
    <source>
        <dbReference type="EMBL" id="ESR25300.1"/>
    </source>
</evidence>
<dbReference type="PATRIC" id="fig|631454.5.peg.1796"/>
<gene>
    <name evidence="1" type="ORF">N177_1817</name>
</gene>
<dbReference type="SUPFAM" id="SSF53335">
    <property type="entry name" value="S-adenosyl-L-methionine-dependent methyltransferases"/>
    <property type="match status" value="1"/>
</dbReference>